<feature type="domain" description="RING-type" evidence="7">
    <location>
        <begin position="70"/>
        <end position="115"/>
    </location>
</feature>
<dbReference type="InterPro" id="IPR039338">
    <property type="entry name" value="ZFTRAF1"/>
</dbReference>
<dbReference type="PROSITE" id="PS50089">
    <property type="entry name" value="ZF_RING_2"/>
    <property type="match status" value="1"/>
</dbReference>
<evidence type="ECO:0000259" key="7">
    <source>
        <dbReference type="PROSITE" id="PS50089"/>
    </source>
</evidence>
<accession>A0A7J7JFL4</accession>
<keyword evidence="3" id="KW-0862">Zinc</keyword>
<evidence type="ECO:0000313" key="8">
    <source>
        <dbReference type="EMBL" id="KAF6024391.1"/>
    </source>
</evidence>
<dbReference type="PANTHER" id="PTHR23059:SF4">
    <property type="entry name" value="ZINC FINGER TRAF-TYPE-CONTAINING PROTEIN 1"/>
    <property type="match status" value="1"/>
</dbReference>
<gene>
    <name evidence="8" type="ORF">EB796_017303</name>
</gene>
<dbReference type="OrthoDB" id="10062218at2759"/>
<evidence type="ECO:0000313" key="9">
    <source>
        <dbReference type="Proteomes" id="UP000593567"/>
    </source>
</evidence>
<dbReference type="Proteomes" id="UP000593567">
    <property type="component" value="Unassembled WGS sequence"/>
</dbReference>
<dbReference type="GO" id="GO:0005634">
    <property type="term" value="C:nucleus"/>
    <property type="evidence" value="ECO:0007669"/>
    <property type="project" value="TreeGrafter"/>
</dbReference>
<sequence>MADLGLSTSSSNTDTVSVANEIIRGEPPVDSNRGDLESLEPPNPKKMRINEPSIESICCLEDRLTGILCCTVCLDLPTVSMFQCMNGHLMCAGCHAHLIADSRLRDENATCPNCRCDIRENSCVRNLAVEKALSELPTDCIFCQTKFPRNQIEAHQNSVCKERISSCQYEKIGCSWKGPFHELSAHEAECAHPKKPGSELMEYITAINAKNHNELTLFRNIFDLLSFQRIAQSDPQLKPYRTDDFVTKLYYESARFSAFGCQWVMKATISEEVKDPTMVSERNINYSLILKSRSSNPLDLHYLVLRGPHSNYKLKPVIYRHEFTPDTAEAPSRRLHVTDSIECNRILSHRVINLRILMFQVSKD</sequence>
<evidence type="ECO:0000256" key="2">
    <source>
        <dbReference type="ARBA" id="ARBA00022771"/>
    </source>
</evidence>
<evidence type="ECO:0000256" key="6">
    <source>
        <dbReference type="SAM" id="MobiDB-lite"/>
    </source>
</evidence>
<dbReference type="SUPFAM" id="SSF57850">
    <property type="entry name" value="RING/U-box"/>
    <property type="match status" value="1"/>
</dbReference>
<evidence type="ECO:0000256" key="5">
    <source>
        <dbReference type="PROSITE-ProRule" id="PRU00175"/>
    </source>
</evidence>
<dbReference type="SUPFAM" id="SSF49599">
    <property type="entry name" value="TRAF domain-like"/>
    <property type="match status" value="1"/>
</dbReference>
<dbReference type="EMBL" id="VXIV02002585">
    <property type="protein sequence ID" value="KAF6024391.1"/>
    <property type="molecule type" value="Genomic_DNA"/>
</dbReference>
<comment type="similarity">
    <text evidence="4">Belongs to the ZFTRAF1 family.</text>
</comment>
<reference evidence="8" key="1">
    <citation type="submission" date="2020-06" db="EMBL/GenBank/DDBJ databases">
        <title>Draft genome of Bugula neritina, a colonial animal packing powerful symbionts and potential medicines.</title>
        <authorList>
            <person name="Rayko M."/>
        </authorList>
    </citation>
    <scope>NUCLEOTIDE SEQUENCE [LARGE SCALE GENOMIC DNA]</scope>
    <source>
        <strain evidence="8">Kwan_BN1</strain>
    </source>
</reference>
<name>A0A7J7JFL4_BUGNE</name>
<dbReference type="GO" id="GO:0008270">
    <property type="term" value="F:zinc ion binding"/>
    <property type="evidence" value="ECO:0007669"/>
    <property type="project" value="UniProtKB-KW"/>
</dbReference>
<feature type="compositionally biased region" description="Low complexity" evidence="6">
    <location>
        <begin position="7"/>
        <end position="18"/>
    </location>
</feature>
<evidence type="ECO:0000256" key="1">
    <source>
        <dbReference type="ARBA" id="ARBA00022723"/>
    </source>
</evidence>
<feature type="region of interest" description="Disordered" evidence="6">
    <location>
        <begin position="1"/>
        <end position="46"/>
    </location>
</feature>
<organism evidence="8 9">
    <name type="scientific">Bugula neritina</name>
    <name type="common">Brown bryozoan</name>
    <name type="synonym">Sertularia neritina</name>
    <dbReference type="NCBI Taxonomy" id="10212"/>
    <lineage>
        <taxon>Eukaryota</taxon>
        <taxon>Metazoa</taxon>
        <taxon>Spiralia</taxon>
        <taxon>Lophotrochozoa</taxon>
        <taxon>Bryozoa</taxon>
        <taxon>Gymnolaemata</taxon>
        <taxon>Cheilostomatida</taxon>
        <taxon>Flustrina</taxon>
        <taxon>Buguloidea</taxon>
        <taxon>Bugulidae</taxon>
        <taxon>Bugula</taxon>
    </lineage>
</organism>
<dbReference type="AlphaFoldDB" id="A0A7J7JFL4"/>
<dbReference type="InterPro" id="IPR013083">
    <property type="entry name" value="Znf_RING/FYVE/PHD"/>
</dbReference>
<protein>
    <submittedName>
        <fullName evidence="8">CYHR1</fullName>
    </submittedName>
</protein>
<evidence type="ECO:0000256" key="3">
    <source>
        <dbReference type="ARBA" id="ARBA00022833"/>
    </source>
</evidence>
<evidence type="ECO:0000256" key="4">
    <source>
        <dbReference type="ARBA" id="ARBA00034319"/>
    </source>
</evidence>
<comment type="caution">
    <text evidence="8">The sequence shown here is derived from an EMBL/GenBank/DDBJ whole genome shotgun (WGS) entry which is preliminary data.</text>
</comment>
<keyword evidence="9" id="KW-1185">Reference proteome</keyword>
<dbReference type="InterPro" id="IPR001841">
    <property type="entry name" value="Znf_RING"/>
</dbReference>
<dbReference type="Gene3D" id="3.30.40.10">
    <property type="entry name" value="Zinc/RING finger domain, C3HC4 (zinc finger)"/>
    <property type="match status" value="2"/>
</dbReference>
<keyword evidence="1" id="KW-0479">Metal-binding</keyword>
<dbReference type="PANTHER" id="PTHR23059">
    <property type="entry name" value="CYSTEINE AND HISTIDINE-RICH PROTEIN 1"/>
    <property type="match status" value="1"/>
</dbReference>
<proteinExistence type="inferred from homology"/>
<keyword evidence="2 5" id="KW-0863">Zinc-finger</keyword>
<dbReference type="CDD" id="cd16505">
    <property type="entry name" value="RING-HC_CYHR1"/>
    <property type="match status" value="1"/>
</dbReference>